<proteinExistence type="predicted"/>
<name>A0A9N8EY77_9STRA</name>
<protein>
    <submittedName>
        <fullName evidence="1">Uncharacterized protein</fullName>
    </submittedName>
</protein>
<evidence type="ECO:0000313" key="1">
    <source>
        <dbReference type="EMBL" id="CAB9527204.1"/>
    </source>
</evidence>
<keyword evidence="2" id="KW-1185">Reference proteome</keyword>
<reference evidence="1" key="1">
    <citation type="submission" date="2020-06" db="EMBL/GenBank/DDBJ databases">
        <authorList>
            <consortium name="Plant Systems Biology data submission"/>
        </authorList>
    </citation>
    <scope>NUCLEOTIDE SEQUENCE</scope>
    <source>
        <strain evidence="1">D6</strain>
    </source>
</reference>
<sequence length="224" mass="24833">MSHHPVKLECLDPATLNNDGVAWMLMGNSEEAIVSFKHALTAMKTSLVRIPQSAVSDPRSSTLYSSVDIPVCVDKYFLYSRVWVFPSYDGTIAEQDYPLFSSMILFNIALVHHIRALEGSNEQALRDALFFYTVSLRIQASVQPYLQKRVIAPIKLAALNNLAIIHYEQGEARKAHAILGEARALLSPSVVLVDGGDDKFNQDDFDGITLNAVMMKWTFAAPCA</sequence>
<evidence type="ECO:0000313" key="2">
    <source>
        <dbReference type="Proteomes" id="UP001153069"/>
    </source>
</evidence>
<dbReference type="Proteomes" id="UP001153069">
    <property type="component" value="Unassembled WGS sequence"/>
</dbReference>
<dbReference type="SUPFAM" id="SSF48452">
    <property type="entry name" value="TPR-like"/>
    <property type="match status" value="1"/>
</dbReference>
<comment type="caution">
    <text evidence="1">The sequence shown here is derived from an EMBL/GenBank/DDBJ whole genome shotgun (WGS) entry which is preliminary data.</text>
</comment>
<accession>A0A9N8EY77</accession>
<dbReference type="EMBL" id="CAICTM010001955">
    <property type="protein sequence ID" value="CAB9527204.1"/>
    <property type="molecule type" value="Genomic_DNA"/>
</dbReference>
<gene>
    <name evidence="1" type="ORF">SEMRO_1957_G307790.1</name>
</gene>
<dbReference type="InterPro" id="IPR011990">
    <property type="entry name" value="TPR-like_helical_dom_sf"/>
</dbReference>
<dbReference type="Gene3D" id="1.25.40.10">
    <property type="entry name" value="Tetratricopeptide repeat domain"/>
    <property type="match status" value="1"/>
</dbReference>
<organism evidence="1 2">
    <name type="scientific">Seminavis robusta</name>
    <dbReference type="NCBI Taxonomy" id="568900"/>
    <lineage>
        <taxon>Eukaryota</taxon>
        <taxon>Sar</taxon>
        <taxon>Stramenopiles</taxon>
        <taxon>Ochrophyta</taxon>
        <taxon>Bacillariophyta</taxon>
        <taxon>Bacillariophyceae</taxon>
        <taxon>Bacillariophycidae</taxon>
        <taxon>Naviculales</taxon>
        <taxon>Naviculaceae</taxon>
        <taxon>Seminavis</taxon>
    </lineage>
</organism>
<dbReference type="AlphaFoldDB" id="A0A9N8EY77"/>